<accession>A0A5K3FPP5</accession>
<name>A0A5K3FPP5_MESCO</name>
<organism evidence="3">
    <name type="scientific">Mesocestoides corti</name>
    <name type="common">Flatworm</name>
    <dbReference type="NCBI Taxonomy" id="53468"/>
    <lineage>
        <taxon>Eukaryota</taxon>
        <taxon>Metazoa</taxon>
        <taxon>Spiralia</taxon>
        <taxon>Lophotrochozoa</taxon>
        <taxon>Platyhelminthes</taxon>
        <taxon>Cestoda</taxon>
        <taxon>Eucestoda</taxon>
        <taxon>Cyclophyllidea</taxon>
        <taxon>Mesocestoididae</taxon>
        <taxon>Mesocestoides</taxon>
    </lineage>
</organism>
<sequence length="188" mass="20507">MMGLTSAYEKLPNFGDLTPVFWSLVFVGGLLLVTVFGIACASCYCCSKHRSRSTRSPRPSPTAPCADDVLLPPSLLWPPPVNPNYSPTPQVPRSSISLHHHEPSRRHASNDSPVSPSDTAPPPYAEVVKASSSWSYPKLLDGTPTPSYLLTLDSPNSRRSLEEAQEACEQRNPLEPTAPHITLSHHTE</sequence>
<dbReference type="AlphaFoldDB" id="A0A5K3FPP5"/>
<reference evidence="3" key="1">
    <citation type="submission" date="2019-11" db="UniProtKB">
        <authorList>
            <consortium name="WormBaseParasite"/>
        </authorList>
    </citation>
    <scope>IDENTIFICATION</scope>
</reference>
<proteinExistence type="predicted"/>
<feature type="region of interest" description="Disordered" evidence="1">
    <location>
        <begin position="81"/>
        <end position="124"/>
    </location>
</feature>
<keyword evidence="2" id="KW-0812">Transmembrane</keyword>
<evidence type="ECO:0000256" key="1">
    <source>
        <dbReference type="SAM" id="MobiDB-lite"/>
    </source>
</evidence>
<feature type="transmembrane region" description="Helical" evidence="2">
    <location>
        <begin position="20"/>
        <end position="46"/>
    </location>
</feature>
<dbReference type="WBParaSite" id="MCU_010061-RA">
    <property type="protein sequence ID" value="MCU_010061-RA"/>
    <property type="gene ID" value="MCU_010061"/>
</dbReference>
<evidence type="ECO:0000313" key="3">
    <source>
        <dbReference type="WBParaSite" id="MCU_010061-RA"/>
    </source>
</evidence>
<evidence type="ECO:0000256" key="2">
    <source>
        <dbReference type="SAM" id="Phobius"/>
    </source>
</evidence>
<feature type="compositionally biased region" description="Polar residues" evidence="1">
    <location>
        <begin position="144"/>
        <end position="158"/>
    </location>
</feature>
<keyword evidence="2" id="KW-1133">Transmembrane helix</keyword>
<protein>
    <submittedName>
        <fullName evidence="3">Protein shisa-5</fullName>
    </submittedName>
</protein>
<feature type="region of interest" description="Disordered" evidence="1">
    <location>
        <begin position="144"/>
        <end position="188"/>
    </location>
</feature>
<keyword evidence="2" id="KW-0472">Membrane</keyword>